<feature type="non-terminal residue" evidence="2">
    <location>
        <position position="962"/>
    </location>
</feature>
<feature type="domain" description="Cell morphogenesis protein N-terminal" evidence="1">
    <location>
        <begin position="96"/>
        <end position="239"/>
    </location>
</feature>
<feature type="non-terminal residue" evidence="2">
    <location>
        <position position="1"/>
    </location>
</feature>
<dbReference type="GO" id="GO:0000902">
    <property type="term" value="P:cell morphogenesis"/>
    <property type="evidence" value="ECO:0007669"/>
    <property type="project" value="InterPro"/>
</dbReference>
<protein>
    <submittedName>
        <fullName evidence="2">FRY protein</fullName>
    </submittedName>
</protein>
<accession>A0A8X7WXD8</accession>
<dbReference type="GO" id="GO:0005938">
    <property type="term" value="C:cell cortex"/>
    <property type="evidence" value="ECO:0007669"/>
    <property type="project" value="TreeGrafter"/>
</dbReference>
<feature type="domain" description="Cell morphogenesis protein N-terminal" evidence="1">
    <location>
        <begin position="274"/>
        <end position="513"/>
    </location>
</feature>
<dbReference type="EMBL" id="JAATIS010008602">
    <property type="protein sequence ID" value="KAG2457266.1"/>
    <property type="molecule type" value="Genomic_DNA"/>
</dbReference>
<sequence>MMRRDNEYVGERVMEMEVQGKRKRGRPKQRWVNKVKEDLKEKGLTGKEVQDQAAWRRLISHFDPTQKWEKMKRKKKKKEVFSVLAGTYTHPGFLSKTISLHPVPDSLIHEVIILAFKHFKYKEGYLGPNTGNMHIVADLYAEVVGVLSQSKFPAVKKKFMAELKELRQKEQSPYVVQSSISLIMGVKFFRIKMYPVEDFEASFQFMQECAQYFLEVKDKDIKHALAGLFVEILVPVAAALYPLVTCLLCVSQKQFFLSRWHIFLNNCLSNLKERLDFAMKEIIFDLLCVGKAAKAFTLNPERMNIGLRAFLVIADNLQQKDGEPPMPNTGAVLPSGNTLRVKKTYLSKTLTEEEAKMIGMALYYSQVRKAIDNILRHLDKEVGRCMMMTNVQMLNKEPEDMITGERKPKIDLFRTCVAAIPRILPDGMSKLELIDLLARYVSPTKLRLTIHMDDELRLIAQNSLQSLLVDFADWREDVLFGFTNFLLREVHDTHQGLLDTSLKLLLQLLTQWKLTIQTQGKGHDQTKIRTSELIQNGSNHRLQPERGPHSNVLHAVEGFALVLLCNCQSTTRKLAVSILREIRALFTLIGQTEDDDKPMIEVMDQLSSVVLESFLHVAVSDSATLPFAHHVDLQWLVEWNAVLVNSHYDVKSPSHVWIFAQSVKDPWILCLYSFLRQENLPKHCPTALSYAWPYAFTRLQLLMPLVDPNPVYAKKMSTAGSVDNNVTLWRNYLILCFGVAKPSIMSPGHLRASTPEIMATTPDGSFSYDNKVIGTPSVAVLLKQLVPLMRVESIEITESLVLGFGRTNSLVFRELVEELHPLMKEALERRPENKKRRERRDLLRLQLLRIFELLADAGVISDNTSGALERDTLALGALFLEYVDLTRMLLEAENDKDVEILKDIRAHFSAMVANLIQCVPGESAQYSENCTSLHSDWSGHVVSLNHRKQEKVVGRERLDMAL</sequence>
<evidence type="ECO:0000259" key="1">
    <source>
        <dbReference type="Pfam" id="PF14222"/>
    </source>
</evidence>
<comment type="caution">
    <text evidence="2">The sequence shown here is derived from an EMBL/GenBank/DDBJ whole genome shotgun (WGS) entry which is preliminary data.</text>
</comment>
<dbReference type="AlphaFoldDB" id="A0A8X7WXD8"/>
<name>A0A8X7WXD8_POLSE</name>
<evidence type="ECO:0000313" key="3">
    <source>
        <dbReference type="Proteomes" id="UP000886611"/>
    </source>
</evidence>
<dbReference type="Pfam" id="PF14222">
    <property type="entry name" value="MOR2-PAG1_N"/>
    <property type="match status" value="2"/>
</dbReference>
<evidence type="ECO:0000313" key="2">
    <source>
        <dbReference type="EMBL" id="KAG2457266.1"/>
    </source>
</evidence>
<proteinExistence type="predicted"/>
<dbReference type="PANTHER" id="PTHR12295:SF29">
    <property type="entry name" value="PROTEIN FURRY HOMOLOG"/>
    <property type="match status" value="1"/>
</dbReference>
<dbReference type="InterPro" id="IPR025614">
    <property type="entry name" value="Cell_morpho_N"/>
</dbReference>
<gene>
    <name evidence="2" type="primary">Fry_0</name>
    <name evidence="2" type="ORF">GTO96_0013843</name>
</gene>
<dbReference type="GO" id="GO:0030427">
    <property type="term" value="C:site of polarized growth"/>
    <property type="evidence" value="ECO:0007669"/>
    <property type="project" value="TreeGrafter"/>
</dbReference>
<dbReference type="InterPro" id="IPR039867">
    <property type="entry name" value="Furry/Tao3/Mor2"/>
</dbReference>
<dbReference type="PANTHER" id="PTHR12295">
    <property type="entry name" value="FURRY-RELATED"/>
    <property type="match status" value="1"/>
</dbReference>
<organism evidence="2 3">
    <name type="scientific">Polypterus senegalus</name>
    <name type="common">Senegal bichir</name>
    <dbReference type="NCBI Taxonomy" id="55291"/>
    <lineage>
        <taxon>Eukaryota</taxon>
        <taxon>Metazoa</taxon>
        <taxon>Chordata</taxon>
        <taxon>Craniata</taxon>
        <taxon>Vertebrata</taxon>
        <taxon>Euteleostomi</taxon>
        <taxon>Actinopterygii</taxon>
        <taxon>Polypteriformes</taxon>
        <taxon>Polypteridae</taxon>
        <taxon>Polypterus</taxon>
    </lineage>
</organism>
<reference evidence="2 3" key="1">
    <citation type="journal article" date="2021" name="Cell">
        <title>Tracing the genetic footprints of vertebrate landing in non-teleost ray-finned fishes.</title>
        <authorList>
            <person name="Bi X."/>
            <person name="Wang K."/>
            <person name="Yang L."/>
            <person name="Pan H."/>
            <person name="Jiang H."/>
            <person name="Wei Q."/>
            <person name="Fang M."/>
            <person name="Yu H."/>
            <person name="Zhu C."/>
            <person name="Cai Y."/>
            <person name="He Y."/>
            <person name="Gan X."/>
            <person name="Zeng H."/>
            <person name="Yu D."/>
            <person name="Zhu Y."/>
            <person name="Jiang H."/>
            <person name="Qiu Q."/>
            <person name="Yang H."/>
            <person name="Zhang Y.E."/>
            <person name="Wang W."/>
            <person name="Zhu M."/>
            <person name="He S."/>
            <person name="Zhang G."/>
        </authorList>
    </citation>
    <scope>NUCLEOTIDE SEQUENCE [LARGE SCALE GENOMIC DNA]</scope>
    <source>
        <strain evidence="2">Bchr_013</strain>
    </source>
</reference>
<dbReference type="Proteomes" id="UP000886611">
    <property type="component" value="Unassembled WGS sequence"/>
</dbReference>
<keyword evidence="3" id="KW-1185">Reference proteome</keyword>
<dbReference type="GO" id="GO:0031175">
    <property type="term" value="P:neuron projection development"/>
    <property type="evidence" value="ECO:0007669"/>
    <property type="project" value="TreeGrafter"/>
</dbReference>